<protein>
    <submittedName>
        <fullName evidence="2">Uncharacterized protein</fullName>
    </submittedName>
</protein>
<feature type="transmembrane region" description="Helical" evidence="1">
    <location>
        <begin position="6"/>
        <end position="23"/>
    </location>
</feature>
<dbReference type="Proteomes" id="UP000245380">
    <property type="component" value="Unassembled WGS sequence"/>
</dbReference>
<feature type="transmembrane region" description="Helical" evidence="1">
    <location>
        <begin position="83"/>
        <end position="101"/>
    </location>
</feature>
<name>A0A2U3D1K5_SULT2</name>
<sequence>MIGVVILSLYGLVTVIGGFAALRSRGAVNISRLQAAVFTLIGMAVIVVAVLSFTKSVGLVWLVLVCVASQLSRVWNGLAMGRVHALHILFFSGILTLGIVLT</sequence>
<dbReference type="EMBL" id="MPDK01000042">
    <property type="protein sequence ID" value="PWI55171.1"/>
    <property type="molecule type" value="Genomic_DNA"/>
</dbReference>
<evidence type="ECO:0000256" key="1">
    <source>
        <dbReference type="SAM" id="Phobius"/>
    </source>
</evidence>
<keyword evidence="1" id="KW-0472">Membrane</keyword>
<organism evidence="2 3">
    <name type="scientific">Sulfoacidibacillus thermotolerans</name>
    <name type="common">Acidibacillus sulfuroxidans</name>
    <dbReference type="NCBI Taxonomy" id="1765684"/>
    <lineage>
        <taxon>Bacteria</taxon>
        <taxon>Bacillati</taxon>
        <taxon>Bacillota</taxon>
        <taxon>Bacilli</taxon>
        <taxon>Bacillales</taxon>
        <taxon>Alicyclobacillaceae</taxon>
        <taxon>Sulfoacidibacillus</taxon>
    </lineage>
</organism>
<keyword evidence="1" id="KW-0812">Transmembrane</keyword>
<feature type="transmembrane region" description="Helical" evidence="1">
    <location>
        <begin position="35"/>
        <end position="53"/>
    </location>
</feature>
<dbReference type="AlphaFoldDB" id="A0A2U3D1K5"/>
<evidence type="ECO:0000313" key="3">
    <source>
        <dbReference type="Proteomes" id="UP000245380"/>
    </source>
</evidence>
<comment type="caution">
    <text evidence="2">The sequence shown here is derived from an EMBL/GenBank/DDBJ whole genome shotgun (WGS) entry which is preliminary data.</text>
</comment>
<reference evidence="2 3" key="1">
    <citation type="submission" date="2016-11" db="EMBL/GenBank/DDBJ databases">
        <title>Comparative genomics of Acidibacillus ferroxidans species.</title>
        <authorList>
            <person name="Oliveira G."/>
            <person name="Nunes G."/>
            <person name="Oliveira R."/>
            <person name="Araujo F."/>
            <person name="Salim A."/>
            <person name="Scholte L."/>
            <person name="Morais D."/>
            <person name="Nancucheo I."/>
            <person name="Johnson D.B."/>
            <person name="Grail B."/>
            <person name="Bittencourt J."/>
            <person name="Valadares R."/>
        </authorList>
    </citation>
    <scope>NUCLEOTIDE SEQUENCE [LARGE SCALE GENOMIC DNA]</scope>
    <source>
        <strain evidence="2 3">Y002</strain>
    </source>
</reference>
<evidence type="ECO:0000313" key="2">
    <source>
        <dbReference type="EMBL" id="PWI55171.1"/>
    </source>
</evidence>
<keyword evidence="1" id="KW-1133">Transmembrane helix</keyword>
<accession>A0A2U3D1K5</accession>
<gene>
    <name evidence="2" type="ORF">BM613_13440</name>
</gene>
<keyword evidence="3" id="KW-1185">Reference proteome</keyword>
<dbReference type="RefSeq" id="WP_109431711.1">
    <property type="nucleotide sequence ID" value="NZ_MPDK01000042.1"/>
</dbReference>
<proteinExistence type="predicted"/>